<feature type="domain" description="UvrD-like helicase C-terminal" evidence="1">
    <location>
        <begin position="383"/>
        <end position="432"/>
    </location>
</feature>
<accession>A0A1B0WKJ2</accession>
<dbReference type="KEGG" id="vg:30307577"/>
<dbReference type="EMBL" id="KU599877">
    <property type="protein sequence ID" value="ANB40316.1"/>
    <property type="molecule type" value="Genomic_DNA"/>
</dbReference>
<organism evidence="2 3">
    <name type="scientific">Flavobacterium phage Fpv1</name>
    <dbReference type="NCBI Taxonomy" id="1792274"/>
    <lineage>
        <taxon>Viruses</taxon>
        <taxon>Duplodnaviria</taxon>
        <taxon>Heunggongvirae</taxon>
        <taxon>Uroviricota</taxon>
        <taxon>Caudoviricetes</taxon>
        <taxon>Fipvunavirus</taxon>
        <taxon>Fipvunavirus Fpv1</taxon>
    </lineage>
</organism>
<evidence type="ECO:0000259" key="1">
    <source>
        <dbReference type="Pfam" id="PF13538"/>
    </source>
</evidence>
<dbReference type="RefSeq" id="YP_009322076.1">
    <property type="nucleotide sequence ID" value="NC_031914.1"/>
</dbReference>
<dbReference type="Pfam" id="PF13604">
    <property type="entry name" value="AAA_30"/>
    <property type="match status" value="1"/>
</dbReference>
<dbReference type="SUPFAM" id="SSF52540">
    <property type="entry name" value="P-loop containing nucleoside triphosphate hydrolases"/>
    <property type="match status" value="1"/>
</dbReference>
<dbReference type="CDD" id="cd18809">
    <property type="entry name" value="SF1_C_RecD"/>
    <property type="match status" value="1"/>
</dbReference>
<dbReference type="Pfam" id="PF13538">
    <property type="entry name" value="UvrD_C_2"/>
    <property type="match status" value="1"/>
</dbReference>
<protein>
    <recommendedName>
        <fullName evidence="1">UvrD-like helicase C-terminal domain-containing protein</fullName>
    </recommendedName>
</protein>
<sequence length="434" mass="48989">MGLTSHQSEVLSSALEILETSKRLLIKGSAGVGKTFMVDELLKVLSKTIPKYKSIYCSAPTNKAVSVLAGKITEKEDAKNLSLITIHSALKIGMVTDKNTGIKSFKPLISNNPKYMPLVGVALLIIDESSMIGEEMLGWIEEHATINKTTVIFLGDEAQINPVKEEESPVFLQGYPEVELTEIIRQGEGNPIITLSRNMSAMWDLQGRTVDNKGFVYTTDEDRIINELATINGSDELKYLAWENKEVDKINTLVREKIYTNPAKIELGESLIFDEPYQTYFTNQEIKVDKLDIVDMVFNVMMEESPMKVNVVTLKTYVINGKQVDEWNDGKLVWKGIFIIHEDAEKQLNAVLTLMKYSCLNKKLKWTSKNAFEDRFAKVKYNHAITVHKSQGSTYKQAILNVGNINRNPSQKEKTRLFYTGITRASDLLILYNV</sequence>
<dbReference type="InterPro" id="IPR027785">
    <property type="entry name" value="UvrD-like_helicase_C"/>
</dbReference>
<keyword evidence="3" id="KW-1185">Reference proteome</keyword>
<dbReference type="Gene3D" id="2.30.30.780">
    <property type="match status" value="1"/>
</dbReference>
<dbReference type="GeneID" id="30307577"/>
<name>A0A1B0WKJ2_9CAUD</name>
<dbReference type="InterPro" id="IPR027417">
    <property type="entry name" value="P-loop_NTPase"/>
</dbReference>
<evidence type="ECO:0000313" key="3">
    <source>
        <dbReference type="Proteomes" id="UP000203780"/>
    </source>
</evidence>
<dbReference type="Proteomes" id="UP000203780">
    <property type="component" value="Segment"/>
</dbReference>
<reference evidence="2 3" key="1">
    <citation type="submission" date="2016-01" db="EMBL/GenBank/DDBJ databases">
        <title>Molecular aspects and genomic diversity of bacteriophages-specific to fish pathogen Flavobacterium psychrophilum.</title>
        <authorList>
            <person name="Castillo D."/>
            <person name="Middelboe M."/>
        </authorList>
    </citation>
    <scope>NUCLEOTIDE SEQUENCE [LARGE SCALE GENOMIC DNA]</scope>
</reference>
<dbReference type="InterPro" id="IPR050534">
    <property type="entry name" value="Coronavir_polyprotein_1ab"/>
</dbReference>
<dbReference type="Gene3D" id="3.40.50.300">
    <property type="entry name" value="P-loop containing nucleotide triphosphate hydrolases"/>
    <property type="match status" value="2"/>
</dbReference>
<evidence type="ECO:0000313" key="2">
    <source>
        <dbReference type="EMBL" id="ANB40316.1"/>
    </source>
</evidence>
<proteinExistence type="predicted"/>
<dbReference type="PANTHER" id="PTHR43788">
    <property type="entry name" value="DNA2/NAM7 HELICASE FAMILY MEMBER"/>
    <property type="match status" value="1"/>
</dbReference>